<dbReference type="Proteomes" id="UP000189337">
    <property type="component" value="Unassembled WGS sequence"/>
</dbReference>
<dbReference type="PANTHER" id="PTHR44591:SF19">
    <property type="entry name" value="TWO-COMPONENT RESPONSE REGULATOR-RELATED"/>
    <property type="match status" value="1"/>
</dbReference>
<dbReference type="InterPro" id="IPR050595">
    <property type="entry name" value="Bact_response_regulator"/>
</dbReference>
<evidence type="ECO:0000313" key="8">
    <source>
        <dbReference type="Proteomes" id="UP000189337"/>
    </source>
</evidence>
<accession>A0A0G8BPN0</accession>
<dbReference type="InterPro" id="IPR000082">
    <property type="entry name" value="SEA_dom"/>
</dbReference>
<evidence type="ECO:0000256" key="2">
    <source>
        <dbReference type="PROSITE-ProRule" id="PRU00169"/>
    </source>
</evidence>
<proteinExistence type="predicted"/>
<name>A0A0G8BPN0_9LEPT</name>
<dbReference type="SMART" id="SM00448">
    <property type="entry name" value="REC"/>
    <property type="match status" value="1"/>
</dbReference>
<dbReference type="SUPFAM" id="SSF52172">
    <property type="entry name" value="CheY-like"/>
    <property type="match status" value="1"/>
</dbReference>
<evidence type="ECO:0000256" key="1">
    <source>
        <dbReference type="ARBA" id="ARBA00022553"/>
    </source>
</evidence>
<dbReference type="EMBL" id="CP027843">
    <property type="protein sequence ID" value="AVQ12435.1"/>
    <property type="molecule type" value="Genomic_DNA"/>
</dbReference>
<dbReference type="Pfam" id="PF00072">
    <property type="entry name" value="Response_reg"/>
    <property type="match status" value="1"/>
</dbReference>
<sequence length="156" mass="17867">MNKGYIICVDDEISVLETIQQQLRNEFRESHEVEIASSAEEALALMEEIQNSGYVIEVVIADQVMPGMKGSQFLEEVHKKFPDSIKIMLTGQAGLDSAIHAINHGGLSRYVEKPWNTEELTGDIRFLIEKFRQNLENQHLINELSRKIQELEKQNQ</sequence>
<evidence type="ECO:0000313" key="5">
    <source>
        <dbReference type="EMBL" id="AVQ12435.1"/>
    </source>
</evidence>
<reference evidence="6 8" key="2">
    <citation type="submission" date="2017-01" db="EMBL/GenBank/DDBJ databases">
        <title>Comparative genomic analysis of Brazilian Leptospira santarosai.</title>
        <authorList>
            <person name="Moreno L.Z."/>
            <person name="Miraglia F."/>
            <person name="Kremer F.S."/>
            <person name="Eslabao M.R."/>
            <person name="Lilenbaum W."/>
            <person name="Dellagostin O.A."/>
            <person name="Moreno A.M."/>
        </authorList>
    </citation>
    <scope>NUCLEOTIDE SEQUENCE [LARGE SCALE GENOMIC DNA]</scope>
    <source>
        <strain evidence="6 8">M52/8-19</strain>
    </source>
</reference>
<reference evidence="5 7" key="1">
    <citation type="journal article" date="2015" name="Genome Announc.">
        <title>Draft Genome Sequences of Leptospira santarosai Strains U160, U164, and U233, Isolated from Asymptomatic Cattle.</title>
        <authorList>
            <person name="Kremer F.S."/>
            <person name="Eslabao M.R."/>
            <person name="Provisor M."/>
            <person name="Woloski R.D."/>
            <person name="Ramires O.V."/>
            <person name="Moreno L.Z."/>
            <person name="Moreno A.M."/>
            <person name="Hamond C."/>
            <person name="Lilenbaum W."/>
            <person name="Dellagostin O.A."/>
        </authorList>
    </citation>
    <scope>NUCLEOTIDE SEQUENCE [LARGE SCALE GENOMIC DNA]</scope>
    <source>
        <strain evidence="5 7">U160</strain>
    </source>
</reference>
<dbReference type="PROSITE" id="PS50110">
    <property type="entry name" value="RESPONSE_REGULATORY"/>
    <property type="match status" value="1"/>
</dbReference>
<dbReference type="PROSITE" id="PS50024">
    <property type="entry name" value="SEA"/>
    <property type="match status" value="1"/>
</dbReference>
<evidence type="ECO:0000259" key="4">
    <source>
        <dbReference type="PROSITE" id="PS50110"/>
    </source>
</evidence>
<dbReference type="InterPro" id="IPR001789">
    <property type="entry name" value="Sig_transdc_resp-reg_receiver"/>
</dbReference>
<evidence type="ECO:0000259" key="3">
    <source>
        <dbReference type="PROSITE" id="PS50024"/>
    </source>
</evidence>
<reference evidence="5" key="3">
    <citation type="submission" date="2018-03" db="EMBL/GenBank/DDBJ databases">
        <authorList>
            <person name="Keele B.F."/>
        </authorList>
    </citation>
    <scope>NUCLEOTIDE SEQUENCE</scope>
    <source>
        <strain evidence="5">U160</strain>
    </source>
</reference>
<dbReference type="Gene3D" id="3.40.50.2300">
    <property type="match status" value="1"/>
</dbReference>
<feature type="domain" description="Response regulatory" evidence="4">
    <location>
        <begin position="5"/>
        <end position="128"/>
    </location>
</feature>
<protein>
    <submittedName>
        <fullName evidence="5 6">Response regulator</fullName>
    </submittedName>
</protein>
<dbReference type="CDD" id="cd17569">
    <property type="entry name" value="REC_HupR-like"/>
    <property type="match status" value="1"/>
</dbReference>
<dbReference type="AlphaFoldDB" id="A0A0G8BPN0"/>
<dbReference type="EMBL" id="MTSU01000045">
    <property type="protein sequence ID" value="ONF90090.1"/>
    <property type="molecule type" value="Genomic_DNA"/>
</dbReference>
<organism evidence="5 7">
    <name type="scientific">Leptospira santarosai</name>
    <dbReference type="NCBI Taxonomy" id="28183"/>
    <lineage>
        <taxon>Bacteria</taxon>
        <taxon>Pseudomonadati</taxon>
        <taxon>Spirochaetota</taxon>
        <taxon>Spirochaetia</taxon>
        <taxon>Leptospirales</taxon>
        <taxon>Leptospiraceae</taxon>
        <taxon>Leptospira</taxon>
    </lineage>
</organism>
<dbReference type="GeneID" id="29738841"/>
<dbReference type="PANTHER" id="PTHR44591">
    <property type="entry name" value="STRESS RESPONSE REGULATOR PROTEIN 1"/>
    <property type="match status" value="1"/>
</dbReference>
<dbReference type="Proteomes" id="UP000033961">
    <property type="component" value="Chromosome I"/>
</dbReference>
<evidence type="ECO:0000313" key="6">
    <source>
        <dbReference type="EMBL" id="ONF90090.1"/>
    </source>
</evidence>
<gene>
    <name evidence="6" type="ORF">BWD14_20895</name>
    <name evidence="5" type="ORF">XB16_2109</name>
</gene>
<dbReference type="GO" id="GO:0000160">
    <property type="term" value="P:phosphorelay signal transduction system"/>
    <property type="evidence" value="ECO:0007669"/>
    <property type="project" value="InterPro"/>
</dbReference>
<dbReference type="RefSeq" id="WP_004460945.1">
    <property type="nucleotide sequence ID" value="NZ_CP028370.1"/>
</dbReference>
<keyword evidence="1 2" id="KW-0597">Phosphoprotein</keyword>
<dbReference type="InterPro" id="IPR011006">
    <property type="entry name" value="CheY-like_superfamily"/>
</dbReference>
<dbReference type="OrthoDB" id="9802066at2"/>
<feature type="modified residue" description="4-aspartylphosphate" evidence="2">
    <location>
        <position position="62"/>
    </location>
</feature>
<feature type="domain" description="SEA" evidence="3">
    <location>
        <begin position="116"/>
        <end position="156"/>
    </location>
</feature>
<evidence type="ECO:0000313" key="7">
    <source>
        <dbReference type="Proteomes" id="UP000033961"/>
    </source>
</evidence>